<dbReference type="Proteomes" id="UP000244992">
    <property type="component" value="Chromosome I"/>
</dbReference>
<reference evidence="1" key="1">
    <citation type="submission" date="2018-03" db="EMBL/GenBank/DDBJ databases">
        <authorList>
            <person name="Keele B.F."/>
        </authorList>
    </citation>
    <scope>NUCLEOTIDE SEQUENCE [LARGE SCALE GENOMIC DNA]</scope>
    <source>
        <strain evidence="3">Karp</strain>
        <strain evidence="2">Kato</strain>
        <strain evidence="1">UT76</strain>
    </source>
</reference>
<dbReference type="Proteomes" id="UP000245243">
    <property type="component" value="Chromosome I"/>
</dbReference>
<dbReference type="EMBL" id="LS398552">
    <property type="protein sequence ID" value="SPR03102.1"/>
    <property type="molecule type" value="Genomic_DNA"/>
</dbReference>
<evidence type="ECO:0000313" key="5">
    <source>
        <dbReference type="Proteomes" id="UP000244992"/>
    </source>
</evidence>
<dbReference type="InterPro" id="IPR036397">
    <property type="entry name" value="RNaseH_sf"/>
</dbReference>
<evidence type="ECO:0000313" key="4">
    <source>
        <dbReference type="Proteomes" id="UP000244943"/>
    </source>
</evidence>
<evidence type="ECO:0000313" key="1">
    <source>
        <dbReference type="EMBL" id="SPR03102.1"/>
    </source>
</evidence>
<reference evidence="4 5" key="2">
    <citation type="submission" date="2018-03" db="EMBL/GenBank/DDBJ databases">
        <authorList>
            <person name="Batty M. E."/>
            <person name="Batty M E."/>
        </authorList>
    </citation>
    <scope>NUCLEOTIDE SEQUENCE [LARGE SCALE GENOMIC DNA]</scope>
</reference>
<protein>
    <submittedName>
        <fullName evidence="1">IS630 family transposase</fullName>
    </submittedName>
</protein>
<evidence type="ECO:0000313" key="3">
    <source>
        <dbReference type="EMBL" id="SPR16475.1"/>
    </source>
</evidence>
<dbReference type="EMBL" id="LS398550">
    <property type="protein sequence ID" value="SPR12830.1"/>
    <property type="molecule type" value="Genomic_DNA"/>
</dbReference>
<sequence length="93" mass="11421">MRFEHRKKRYKLIESVGYKVIFLLPYSQDLNLIEKFLANMKRWIRNQITQFSKFYESITASFYVQTLLYMTIYPPIAHRQHIYALYGKKIYSQ</sequence>
<name>A0A2U3QQ66_ORITS</name>
<organism evidence="1 4">
    <name type="scientific">Orientia tsutsugamushi</name>
    <name type="common">Rickettsia tsutsugamushi</name>
    <dbReference type="NCBI Taxonomy" id="784"/>
    <lineage>
        <taxon>Bacteria</taxon>
        <taxon>Pseudomonadati</taxon>
        <taxon>Pseudomonadota</taxon>
        <taxon>Alphaproteobacteria</taxon>
        <taxon>Rickettsiales</taxon>
        <taxon>Rickettsiaceae</taxon>
        <taxon>Rickettsieae</taxon>
        <taxon>Orientia</taxon>
    </lineage>
</organism>
<dbReference type="Proteomes" id="UP000244943">
    <property type="component" value="Chromosome I"/>
</dbReference>
<gene>
    <name evidence="3" type="ORF">KARP_02371</name>
    <name evidence="2" type="ORF">KATO_02141</name>
    <name evidence="1" type="ORF">UT76HP_00158</name>
</gene>
<proteinExistence type="predicted"/>
<dbReference type="Gene3D" id="3.30.420.10">
    <property type="entry name" value="Ribonuclease H-like superfamily/Ribonuclease H"/>
    <property type="match status" value="1"/>
</dbReference>
<accession>A0A2U3QQ66</accession>
<dbReference type="AlphaFoldDB" id="A0A2U3QQ66"/>
<dbReference type="EMBL" id="LS398548">
    <property type="protein sequence ID" value="SPR16475.1"/>
    <property type="molecule type" value="Genomic_DNA"/>
</dbReference>
<dbReference type="GO" id="GO:0003676">
    <property type="term" value="F:nucleic acid binding"/>
    <property type="evidence" value="ECO:0007669"/>
    <property type="project" value="InterPro"/>
</dbReference>
<evidence type="ECO:0000313" key="2">
    <source>
        <dbReference type="EMBL" id="SPR12830.1"/>
    </source>
</evidence>